<comment type="caution">
    <text evidence="3">The sequence shown here is derived from an EMBL/GenBank/DDBJ whole genome shotgun (WGS) entry which is preliminary data.</text>
</comment>
<name>A0A5D9CCF2_9SPHN</name>
<keyword evidence="4" id="KW-1185">Reference proteome</keyword>
<dbReference type="Pfam" id="PF03235">
    <property type="entry name" value="GmrSD_N"/>
    <property type="match status" value="1"/>
</dbReference>
<dbReference type="InterPro" id="IPR004919">
    <property type="entry name" value="GmrSD_N"/>
</dbReference>
<proteinExistence type="predicted"/>
<evidence type="ECO:0000313" key="3">
    <source>
        <dbReference type="EMBL" id="TZG29638.1"/>
    </source>
</evidence>
<feature type="region of interest" description="Disordered" evidence="1">
    <location>
        <begin position="500"/>
        <end position="528"/>
    </location>
</feature>
<evidence type="ECO:0000256" key="1">
    <source>
        <dbReference type="SAM" id="MobiDB-lite"/>
    </source>
</evidence>
<organism evidence="3 4">
    <name type="scientific">Sphingomonas montanisoli</name>
    <dbReference type="NCBI Taxonomy" id="2606412"/>
    <lineage>
        <taxon>Bacteria</taxon>
        <taxon>Pseudomonadati</taxon>
        <taxon>Pseudomonadota</taxon>
        <taxon>Alphaproteobacteria</taxon>
        <taxon>Sphingomonadales</taxon>
        <taxon>Sphingomonadaceae</taxon>
        <taxon>Sphingomonas</taxon>
    </lineage>
</organism>
<feature type="domain" description="GmrSD restriction endonucleases N-terminal" evidence="2">
    <location>
        <begin position="48"/>
        <end position="205"/>
    </location>
</feature>
<dbReference type="EMBL" id="VTOU01000001">
    <property type="protein sequence ID" value="TZG29638.1"/>
    <property type="molecule type" value="Genomic_DNA"/>
</dbReference>
<evidence type="ECO:0000313" key="4">
    <source>
        <dbReference type="Proteomes" id="UP000322077"/>
    </source>
</evidence>
<reference evidence="3 4" key="1">
    <citation type="submission" date="2019-08" db="EMBL/GenBank/DDBJ databases">
        <authorList>
            <person name="Wang G."/>
            <person name="Xu Z."/>
        </authorList>
    </citation>
    <scope>NUCLEOTIDE SEQUENCE [LARGE SCALE GENOMIC DNA]</scope>
    <source>
        <strain evidence="3 4">ZX</strain>
    </source>
</reference>
<dbReference type="CDD" id="cd00085">
    <property type="entry name" value="HNHc"/>
    <property type="match status" value="1"/>
</dbReference>
<dbReference type="AlphaFoldDB" id="A0A5D9CCF2"/>
<dbReference type="Proteomes" id="UP000322077">
    <property type="component" value="Unassembled WGS sequence"/>
</dbReference>
<gene>
    <name evidence="3" type="ORF">FYJ91_01910</name>
</gene>
<protein>
    <submittedName>
        <fullName evidence="3">DUF262 domain-containing protein</fullName>
    </submittedName>
</protein>
<accession>A0A5D9CCF2</accession>
<sequence length="528" mass="59346">MARTTNVVNLDALIKRADLAEIGEASDDIPTLYINGLEPKGLLYPALRKPDFQRETAVWSPEQVSDLIATFLRRELIPAVILWRSGKHVFVVDGAHRLSALIAWVHNDYGDGTISQDFFGSVLPEDQVKAARRTRDFVDGTIGSYLEHRDAIERPDRARPEVLERAQRFGWQNIEVQWIRGADHAKAEKSFFRINQGGTKIEPTEQRILLARTSATALASRAILRGGSGHNYWDKFSAATQRRIEELGREIFALMFNPNIEQPIRTLDLPMAGQGYGPHALPFVFDLVNIANKVQVADSSNKRVKEEDGFIDDLDGSETVKYLTEVRRLLWRFCSNNPSSLGLHPVLYFYSGSGVFQPAALLSFVVLMKEWETADYRNFVEVRSQFEEFLLANRNITEAIRKLGTGNRSRPRIIGLYRIIINQLREGKTSAEVANALRETKDYGFLIDASDEAPPMLALDGGSFSRETKGAAYIAEALPHAQKCPSCGGLMHRNGMQVGHRRHRRDGGSGRQDNAMMQHPFCNSTVHN</sequence>
<evidence type="ECO:0000259" key="2">
    <source>
        <dbReference type="Pfam" id="PF03235"/>
    </source>
</evidence>
<dbReference type="InterPro" id="IPR003615">
    <property type="entry name" value="HNH_nuc"/>
</dbReference>